<accession>A0A316E6P3</accession>
<dbReference type="GO" id="GO:0003677">
    <property type="term" value="F:DNA binding"/>
    <property type="evidence" value="ECO:0007669"/>
    <property type="project" value="InterPro"/>
</dbReference>
<dbReference type="SMART" id="SM00850">
    <property type="entry name" value="LytTR"/>
    <property type="match status" value="1"/>
</dbReference>
<feature type="domain" description="HTH LytTR-type" evidence="1">
    <location>
        <begin position="36"/>
        <end position="113"/>
    </location>
</feature>
<reference evidence="2 3" key="1">
    <citation type="submission" date="2018-05" db="EMBL/GenBank/DDBJ databases">
        <title>Genomic Encyclopedia of Archaeal and Bacterial Type Strains, Phase II (KMG-II): from individual species to whole genera.</title>
        <authorList>
            <person name="Goeker M."/>
        </authorList>
    </citation>
    <scope>NUCLEOTIDE SEQUENCE [LARGE SCALE GENOMIC DNA]</scope>
    <source>
        <strain evidence="2 3">DSM 22214</strain>
    </source>
</reference>
<comment type="caution">
    <text evidence="2">The sequence shown here is derived from an EMBL/GenBank/DDBJ whole genome shotgun (WGS) entry which is preliminary data.</text>
</comment>
<evidence type="ECO:0000313" key="2">
    <source>
        <dbReference type="EMBL" id="PWK26387.1"/>
    </source>
</evidence>
<gene>
    <name evidence="2" type="ORF">LV89_02558</name>
</gene>
<protein>
    <submittedName>
        <fullName evidence="2">Two-component system LytT family response regulator</fullName>
    </submittedName>
</protein>
<dbReference type="Gene3D" id="2.40.50.1020">
    <property type="entry name" value="LytTr DNA-binding domain"/>
    <property type="match status" value="1"/>
</dbReference>
<name>A0A316E6P3_9BACT</name>
<dbReference type="OrthoDB" id="1116942at2"/>
<sequence length="113" mass="13031">MKTYKQKGNSALLILNQKTSTKVLVNNVVLIKGDVNYTTFYLNGGQEKVVAHTMKFFANHLENYGFLRVHRAFMINPNYVKEYNPLEESLIMSNGQKAVISRRKRHVLKDIIS</sequence>
<dbReference type="Pfam" id="PF04397">
    <property type="entry name" value="LytTR"/>
    <property type="match status" value="1"/>
</dbReference>
<dbReference type="EMBL" id="QGGO01000012">
    <property type="protein sequence ID" value="PWK26387.1"/>
    <property type="molecule type" value="Genomic_DNA"/>
</dbReference>
<evidence type="ECO:0000313" key="3">
    <source>
        <dbReference type="Proteomes" id="UP000245489"/>
    </source>
</evidence>
<proteinExistence type="predicted"/>
<dbReference type="PROSITE" id="PS50930">
    <property type="entry name" value="HTH_LYTTR"/>
    <property type="match status" value="1"/>
</dbReference>
<dbReference type="InterPro" id="IPR007492">
    <property type="entry name" value="LytTR_DNA-bd_dom"/>
</dbReference>
<dbReference type="Proteomes" id="UP000245489">
    <property type="component" value="Unassembled WGS sequence"/>
</dbReference>
<organism evidence="2 3">
    <name type="scientific">Arcicella aurantiaca</name>
    <dbReference type="NCBI Taxonomy" id="591202"/>
    <lineage>
        <taxon>Bacteria</taxon>
        <taxon>Pseudomonadati</taxon>
        <taxon>Bacteroidota</taxon>
        <taxon>Cytophagia</taxon>
        <taxon>Cytophagales</taxon>
        <taxon>Flectobacillaceae</taxon>
        <taxon>Arcicella</taxon>
    </lineage>
</organism>
<dbReference type="RefSeq" id="WP_109743282.1">
    <property type="nucleotide sequence ID" value="NZ_QGGO01000012.1"/>
</dbReference>
<dbReference type="AlphaFoldDB" id="A0A316E6P3"/>
<keyword evidence="3" id="KW-1185">Reference proteome</keyword>
<evidence type="ECO:0000259" key="1">
    <source>
        <dbReference type="PROSITE" id="PS50930"/>
    </source>
</evidence>